<sequence>MGGCASVPKNLKNEAGSAPAPEPPTENNEAVKVELEAVEKVGEENAEKIDDDKNSLGSLLDENEVKKETASESKEEEAPSKQNQEQEATEDPAAESEKYQIKNAEEKAAGEKKEEDH</sequence>
<gene>
    <name evidence="2" type="ORF">SADUNF_Sadunf01G0169800</name>
</gene>
<dbReference type="EMBL" id="JADGMS010000001">
    <property type="protein sequence ID" value="KAF9690189.1"/>
    <property type="molecule type" value="Genomic_DNA"/>
</dbReference>
<feature type="compositionally biased region" description="Basic and acidic residues" evidence="1">
    <location>
        <begin position="63"/>
        <end position="79"/>
    </location>
</feature>
<evidence type="ECO:0000313" key="3">
    <source>
        <dbReference type="Proteomes" id="UP000657918"/>
    </source>
</evidence>
<evidence type="ECO:0000313" key="2">
    <source>
        <dbReference type="EMBL" id="KAF9690189.1"/>
    </source>
</evidence>
<feature type="compositionally biased region" description="Basic and acidic residues" evidence="1">
    <location>
        <begin position="29"/>
        <end position="54"/>
    </location>
</feature>
<organism evidence="2 3">
    <name type="scientific">Salix dunnii</name>
    <dbReference type="NCBI Taxonomy" id="1413687"/>
    <lineage>
        <taxon>Eukaryota</taxon>
        <taxon>Viridiplantae</taxon>
        <taxon>Streptophyta</taxon>
        <taxon>Embryophyta</taxon>
        <taxon>Tracheophyta</taxon>
        <taxon>Spermatophyta</taxon>
        <taxon>Magnoliopsida</taxon>
        <taxon>eudicotyledons</taxon>
        <taxon>Gunneridae</taxon>
        <taxon>Pentapetalae</taxon>
        <taxon>rosids</taxon>
        <taxon>fabids</taxon>
        <taxon>Malpighiales</taxon>
        <taxon>Salicaceae</taxon>
        <taxon>Saliceae</taxon>
        <taxon>Salix</taxon>
    </lineage>
</organism>
<feature type="compositionally biased region" description="Basic and acidic residues" evidence="1">
    <location>
        <begin position="95"/>
        <end position="117"/>
    </location>
</feature>
<comment type="caution">
    <text evidence="2">The sequence shown here is derived from an EMBL/GenBank/DDBJ whole genome shotgun (WGS) entry which is preliminary data.</text>
</comment>
<keyword evidence="3" id="KW-1185">Reference proteome</keyword>
<dbReference type="AlphaFoldDB" id="A0A835NCB6"/>
<name>A0A835NCB6_9ROSI</name>
<proteinExistence type="predicted"/>
<protein>
    <submittedName>
        <fullName evidence="2">Uncharacterized protein</fullName>
    </submittedName>
</protein>
<reference evidence="2 3" key="1">
    <citation type="submission" date="2020-10" db="EMBL/GenBank/DDBJ databases">
        <title>Plant Genome Project.</title>
        <authorList>
            <person name="Zhang R.-G."/>
        </authorList>
    </citation>
    <scope>NUCLEOTIDE SEQUENCE [LARGE SCALE GENOMIC DNA]</scope>
    <source>
        <strain evidence="2">FAFU-HL-1</strain>
        <tissue evidence="2">Leaf</tissue>
    </source>
</reference>
<feature type="region of interest" description="Disordered" evidence="1">
    <location>
        <begin position="1"/>
        <end position="117"/>
    </location>
</feature>
<evidence type="ECO:0000256" key="1">
    <source>
        <dbReference type="SAM" id="MobiDB-lite"/>
    </source>
</evidence>
<dbReference type="Proteomes" id="UP000657918">
    <property type="component" value="Unassembled WGS sequence"/>
</dbReference>
<accession>A0A835NCB6</accession>